<dbReference type="InterPro" id="IPR015422">
    <property type="entry name" value="PyrdxlP-dep_Trfase_small"/>
</dbReference>
<evidence type="ECO:0000256" key="1">
    <source>
        <dbReference type="ARBA" id="ARBA00001933"/>
    </source>
</evidence>
<feature type="region of interest" description="Disordered" evidence="7">
    <location>
        <begin position="373"/>
        <end position="392"/>
    </location>
</feature>
<comment type="function">
    <text evidence="6">Aminotransferase that catalyzes the conversion of aromatic amino acids and 2-oxoglutarate into corresponding aromatic oxo acids and L-glutamate.</text>
</comment>
<dbReference type="KEGG" id="kvr:CIB50_0001032"/>
<dbReference type="InterPro" id="IPR001917">
    <property type="entry name" value="Aminotrans_II_pyridoxalP_BS"/>
</dbReference>
<evidence type="ECO:0000256" key="5">
    <source>
        <dbReference type="ARBA" id="ARBA00022898"/>
    </source>
</evidence>
<comment type="cofactor">
    <cofactor evidence="1 6">
        <name>pyridoxal 5'-phosphate</name>
        <dbReference type="ChEBI" id="CHEBI:597326"/>
    </cofactor>
</comment>
<dbReference type="EMBL" id="CP059343">
    <property type="protein sequence ID" value="QMS56329.1"/>
    <property type="molecule type" value="Genomic_DNA"/>
</dbReference>
<keyword evidence="3 6" id="KW-0032">Aminotransferase</keyword>
<reference evidence="9" key="1">
    <citation type="submission" date="2017-08" db="EMBL/GenBank/DDBJ databases">
        <authorList>
            <person name="Minaev M."/>
            <person name="Kurbakov K.A."/>
            <person name="Solodovnikova G.I."/>
            <person name="Kuznetsova O.A."/>
            <person name="Lisitsyn A.B."/>
        </authorList>
    </citation>
    <scope>NUCLEOTIDE SEQUENCE</scope>
    <source>
        <strain evidence="9">80</strain>
    </source>
</reference>
<evidence type="ECO:0000256" key="6">
    <source>
        <dbReference type="HAMAP-Rule" id="MF_01513"/>
    </source>
</evidence>
<proteinExistence type="inferred from homology"/>
<comment type="catalytic activity">
    <reaction evidence="6">
        <text>an aromatic L-alpha-amino acid + 2-oxoglutarate = an aromatic oxo-acid + L-glutamate</text>
        <dbReference type="Rhea" id="RHEA:17533"/>
        <dbReference type="ChEBI" id="CHEBI:16810"/>
        <dbReference type="ChEBI" id="CHEBI:29985"/>
        <dbReference type="ChEBI" id="CHEBI:73309"/>
        <dbReference type="ChEBI" id="CHEBI:84824"/>
        <dbReference type="EC" id="2.6.1.57"/>
    </reaction>
</comment>
<dbReference type="Pfam" id="PF00155">
    <property type="entry name" value="Aminotran_1_2"/>
    <property type="match status" value="1"/>
</dbReference>
<dbReference type="InterPro" id="IPR004839">
    <property type="entry name" value="Aminotransferase_I/II_large"/>
</dbReference>
<name>A0A7D7L058_KOCVA</name>
<reference evidence="9" key="2">
    <citation type="submission" date="2020-07" db="EMBL/GenBank/DDBJ databases">
        <title>Genome of starter culture bacteria Kocuria salsicia reveals its technological properties and safety for usage in meat industry.</title>
        <authorList>
            <person name="Michael M."/>
            <person name="Konstantin K."/>
            <person name="Evgenii K."/>
            <person name="Galina S."/>
            <person name="Oksana K."/>
            <person name="Andrei L."/>
        </authorList>
    </citation>
    <scope>NUCLEOTIDE SEQUENCE [LARGE SCALE GENOMIC DNA]</scope>
    <source>
        <strain evidence="9">80</strain>
    </source>
</reference>
<protein>
    <recommendedName>
        <fullName evidence="6">Aromatic amino acid aminotransferase</fullName>
        <shortName evidence="6">ArAT</shortName>
        <ecNumber evidence="6">2.6.1.57</ecNumber>
    </recommendedName>
</protein>
<keyword evidence="10" id="KW-1185">Reference proteome</keyword>
<dbReference type="PANTHER" id="PTHR43643">
    <property type="entry name" value="HISTIDINOL-PHOSPHATE AMINOTRANSFERASE 2"/>
    <property type="match status" value="1"/>
</dbReference>
<feature type="compositionally biased region" description="Low complexity" evidence="7">
    <location>
        <begin position="373"/>
        <end position="386"/>
    </location>
</feature>
<evidence type="ECO:0000256" key="7">
    <source>
        <dbReference type="SAM" id="MobiDB-lite"/>
    </source>
</evidence>
<dbReference type="Proteomes" id="UP000216825">
    <property type="component" value="Chromosome"/>
</dbReference>
<dbReference type="PANTHER" id="PTHR43643:SF3">
    <property type="entry name" value="HISTIDINOL-PHOSPHATE AMINOTRANSFERASE"/>
    <property type="match status" value="1"/>
</dbReference>
<dbReference type="InterPro" id="IPR024892">
    <property type="entry name" value="ArAT"/>
</dbReference>
<dbReference type="GO" id="GO:0000105">
    <property type="term" value="P:L-histidine biosynthetic process"/>
    <property type="evidence" value="ECO:0007669"/>
    <property type="project" value="InterPro"/>
</dbReference>
<dbReference type="GO" id="GO:0030170">
    <property type="term" value="F:pyridoxal phosphate binding"/>
    <property type="evidence" value="ECO:0007669"/>
    <property type="project" value="UniProtKB-UniRule"/>
</dbReference>
<evidence type="ECO:0000256" key="3">
    <source>
        <dbReference type="ARBA" id="ARBA00022576"/>
    </source>
</evidence>
<dbReference type="CDD" id="cd00609">
    <property type="entry name" value="AAT_like"/>
    <property type="match status" value="1"/>
</dbReference>
<accession>A0A7D7L058</accession>
<feature type="domain" description="Aminotransferase class I/classII large" evidence="8">
    <location>
        <begin position="40"/>
        <end position="354"/>
    </location>
</feature>
<evidence type="ECO:0000259" key="8">
    <source>
        <dbReference type="Pfam" id="PF00155"/>
    </source>
</evidence>
<dbReference type="HAMAP" id="MF_01023">
    <property type="entry name" value="HisC_aminotrans_2"/>
    <property type="match status" value="1"/>
</dbReference>
<dbReference type="PROSITE" id="PS00599">
    <property type="entry name" value="AA_TRANSFER_CLASS_2"/>
    <property type="match status" value="1"/>
</dbReference>
<dbReference type="NCBIfam" id="TIGR01141">
    <property type="entry name" value="hisC"/>
    <property type="match status" value="1"/>
</dbReference>
<dbReference type="GO" id="GO:0004400">
    <property type="term" value="F:histidinol-phosphate transaminase activity"/>
    <property type="evidence" value="ECO:0007669"/>
    <property type="project" value="InterPro"/>
</dbReference>
<gene>
    <name evidence="9" type="primary">pat_2</name>
    <name evidence="6" type="synonym">pat</name>
    <name evidence="9" type="ORF">CIB50_0001032</name>
</gene>
<dbReference type="InterPro" id="IPR015421">
    <property type="entry name" value="PyrdxlP-dep_Trfase_major"/>
</dbReference>
<evidence type="ECO:0000256" key="4">
    <source>
        <dbReference type="ARBA" id="ARBA00022679"/>
    </source>
</evidence>
<organism evidence="9 10">
    <name type="scientific">Kocuria varians</name>
    <name type="common">Micrococcus varians</name>
    <dbReference type="NCBI Taxonomy" id="1272"/>
    <lineage>
        <taxon>Bacteria</taxon>
        <taxon>Bacillati</taxon>
        <taxon>Actinomycetota</taxon>
        <taxon>Actinomycetes</taxon>
        <taxon>Micrococcales</taxon>
        <taxon>Micrococcaceae</taxon>
        <taxon>Kocuria</taxon>
    </lineage>
</organism>
<dbReference type="HAMAP" id="MF_01513">
    <property type="entry name" value="Phe_aminotrans_2"/>
    <property type="match status" value="1"/>
</dbReference>
<dbReference type="EC" id="2.6.1.57" evidence="6"/>
<keyword evidence="5 6" id="KW-0663">Pyridoxal phosphate</keyword>
<dbReference type="SUPFAM" id="SSF53383">
    <property type="entry name" value="PLP-dependent transferases"/>
    <property type="match status" value="1"/>
</dbReference>
<dbReference type="RefSeq" id="WP_258924210.1">
    <property type="nucleotide sequence ID" value="NZ_CP059343.1"/>
</dbReference>
<dbReference type="Gene3D" id="3.90.1150.10">
    <property type="entry name" value="Aspartate Aminotransferase, domain 1"/>
    <property type="match status" value="1"/>
</dbReference>
<evidence type="ECO:0000313" key="10">
    <source>
        <dbReference type="Proteomes" id="UP000216825"/>
    </source>
</evidence>
<evidence type="ECO:0000313" key="9">
    <source>
        <dbReference type="EMBL" id="QMS56329.1"/>
    </source>
</evidence>
<dbReference type="InterPro" id="IPR050106">
    <property type="entry name" value="HistidinolP_aminotransfase"/>
</dbReference>
<sequence>MTTQHPEDSAQSAVTLRAALRSLPPYKPGKSAAASDVVQYKLSSNENPYPPLPSVLDAVNQVSPEMNLYPDMTCQAVTQAVAQRWGVEPSSVSFGSGSVEVASQIIRAVCEEGDEVVFAWRSFEAYPILAGLAGATAVKVPLDENERHDLPAMAAAITERTKVVLVCTPNNPTGTSVGTDELHEFMAQVPSNVLVVVDEAYVHFNVDPDAARGIDFFREYPNVVVLHTFSKAYGLAGLRIGYAIAPAHVSAALRAVAIPFGVTNLAQQAALASLAAESEIEERITALVEQRDHVHRGLAEQGWDVPESQANFVWLRTGAKTQEAEEIFSRHGVIVRAFGDEGIRVSIGSPAGNQAFLVAAQEVLDLVRGTSSTAGAAGAQGTPAASDTRNGG</sequence>
<dbReference type="GO" id="GO:0008793">
    <property type="term" value="F:aromatic-amino-acid transaminase activity"/>
    <property type="evidence" value="ECO:0007669"/>
    <property type="project" value="UniProtKB-UniRule"/>
</dbReference>
<dbReference type="Gene3D" id="3.40.640.10">
    <property type="entry name" value="Type I PLP-dependent aspartate aminotransferase-like (Major domain)"/>
    <property type="match status" value="1"/>
</dbReference>
<keyword evidence="4 6" id="KW-0808">Transferase</keyword>
<feature type="modified residue" description="N6-(pyridoxal phosphate)lysine" evidence="6">
    <location>
        <position position="231"/>
    </location>
</feature>
<dbReference type="InterPro" id="IPR005861">
    <property type="entry name" value="HisP_aminotrans"/>
</dbReference>
<dbReference type="InterPro" id="IPR015424">
    <property type="entry name" value="PyrdxlP-dep_Trfase"/>
</dbReference>
<comment type="subunit">
    <text evidence="2 6">Homodimer.</text>
</comment>
<dbReference type="AlphaFoldDB" id="A0A7D7L058"/>
<dbReference type="NCBIfam" id="NF002878">
    <property type="entry name" value="PRK03321.1"/>
    <property type="match status" value="1"/>
</dbReference>
<comment type="similarity">
    <text evidence="6">Belongs to the class-II pyridoxal-phosphate-dependent aminotransferase family.</text>
</comment>
<evidence type="ECO:0000256" key="2">
    <source>
        <dbReference type="ARBA" id="ARBA00011738"/>
    </source>
</evidence>